<dbReference type="CDD" id="cd22363">
    <property type="entry name" value="tRNA-intron_lyase_C"/>
    <property type="match status" value="1"/>
</dbReference>
<dbReference type="GO" id="GO:0000214">
    <property type="term" value="C:tRNA-intron endonuclease complex"/>
    <property type="evidence" value="ECO:0007669"/>
    <property type="project" value="TreeGrafter"/>
</dbReference>
<dbReference type="InterPro" id="IPR011856">
    <property type="entry name" value="tRNA_endonuc-like_dom_sf"/>
</dbReference>
<dbReference type="EC" id="4.6.1.16" evidence="2"/>
<evidence type="ECO:0000313" key="7">
    <source>
        <dbReference type="EMBL" id="CAD9666985.1"/>
    </source>
</evidence>
<dbReference type="InterPro" id="IPR006678">
    <property type="entry name" value="tRNA_intron_Endonuc_N"/>
</dbReference>
<dbReference type="InterPro" id="IPR006676">
    <property type="entry name" value="tRNA_splic"/>
</dbReference>
<evidence type="ECO:0000256" key="3">
    <source>
        <dbReference type="ARBA" id="ARBA00034031"/>
    </source>
</evidence>
<evidence type="ECO:0000256" key="2">
    <source>
        <dbReference type="ARBA" id="ARBA00012573"/>
    </source>
</evidence>
<dbReference type="PANTHER" id="PTHR21227:SF0">
    <property type="entry name" value="TRNA-SPLICING ENDONUCLEASE SUBUNIT SEN2"/>
    <property type="match status" value="1"/>
</dbReference>
<dbReference type="Pfam" id="PF02778">
    <property type="entry name" value="tRNA_int_endo_N"/>
    <property type="match status" value="1"/>
</dbReference>
<proteinExistence type="inferred from homology"/>
<dbReference type="GO" id="GO:0005737">
    <property type="term" value="C:cytoplasm"/>
    <property type="evidence" value="ECO:0007669"/>
    <property type="project" value="TreeGrafter"/>
</dbReference>
<dbReference type="InterPro" id="IPR036167">
    <property type="entry name" value="tRNA_intron_Endo_cat-like_sf"/>
</dbReference>
<comment type="similarity">
    <text evidence="1">Belongs to the tRNA-intron endonuclease family.</text>
</comment>
<dbReference type="NCBIfam" id="TIGR00324">
    <property type="entry name" value="endA"/>
    <property type="match status" value="1"/>
</dbReference>
<dbReference type="GO" id="GO:0000213">
    <property type="term" value="F:tRNA-intron lyase activity"/>
    <property type="evidence" value="ECO:0007669"/>
    <property type="project" value="UniProtKB-EC"/>
</dbReference>
<dbReference type="GO" id="GO:0000379">
    <property type="term" value="P:tRNA-type intron splice site recognition and cleavage"/>
    <property type="evidence" value="ECO:0007669"/>
    <property type="project" value="TreeGrafter"/>
</dbReference>
<accession>A0A7S2RCE1</accession>
<evidence type="ECO:0000259" key="6">
    <source>
        <dbReference type="Pfam" id="PF02778"/>
    </source>
</evidence>
<dbReference type="PANTHER" id="PTHR21227">
    <property type="entry name" value="TRNA-SPLICING ENDONUCLEASE SUBUNIT SEN2"/>
    <property type="match status" value="1"/>
</dbReference>
<gene>
    <name evidence="7" type="ORF">QSP1433_LOCUS1919</name>
</gene>
<dbReference type="Gene3D" id="3.40.1350.10">
    <property type="match status" value="1"/>
</dbReference>
<comment type="catalytic activity">
    <reaction evidence="3">
        <text>pretRNA = a 3'-half-tRNA molecule with a 5'-OH end + a 5'-half-tRNA molecule with a 2',3'-cyclic phosphate end + an intron with a 2',3'-cyclic phosphate and a 5'-hydroxyl terminus.</text>
        <dbReference type="EC" id="4.6.1.16"/>
    </reaction>
</comment>
<dbReference type="Pfam" id="PF01974">
    <property type="entry name" value="tRNA_int_endo"/>
    <property type="match status" value="1"/>
</dbReference>
<evidence type="ECO:0000256" key="4">
    <source>
        <dbReference type="SAM" id="MobiDB-lite"/>
    </source>
</evidence>
<evidence type="ECO:0000259" key="5">
    <source>
        <dbReference type="Pfam" id="PF01974"/>
    </source>
</evidence>
<dbReference type="AlphaFoldDB" id="A0A7S2RCE1"/>
<evidence type="ECO:0000256" key="1">
    <source>
        <dbReference type="ARBA" id="ARBA00008078"/>
    </source>
</evidence>
<reference evidence="7" key="1">
    <citation type="submission" date="2021-01" db="EMBL/GenBank/DDBJ databases">
        <authorList>
            <person name="Corre E."/>
            <person name="Pelletier E."/>
            <person name="Niang G."/>
            <person name="Scheremetjew M."/>
            <person name="Finn R."/>
            <person name="Kale V."/>
            <person name="Holt S."/>
            <person name="Cochrane G."/>
            <person name="Meng A."/>
            <person name="Brown T."/>
            <person name="Cohen L."/>
        </authorList>
    </citation>
    <scope>NUCLEOTIDE SEQUENCE</scope>
    <source>
        <strain evidence="7">NY070348D</strain>
    </source>
</reference>
<name>A0A7S2RCE1_9STRA</name>
<organism evidence="7">
    <name type="scientific">Mucochytrium quahogii</name>
    <dbReference type="NCBI Taxonomy" id="96639"/>
    <lineage>
        <taxon>Eukaryota</taxon>
        <taxon>Sar</taxon>
        <taxon>Stramenopiles</taxon>
        <taxon>Bigyra</taxon>
        <taxon>Labyrinthulomycetes</taxon>
        <taxon>Thraustochytrida</taxon>
        <taxon>Thraustochytriidae</taxon>
        <taxon>Mucochytrium</taxon>
    </lineage>
</organism>
<feature type="domain" description="tRNA intron endonuclease catalytic" evidence="5">
    <location>
        <begin position="116"/>
        <end position="193"/>
    </location>
</feature>
<sequence length="266" mass="30284">MSVKDDLPTAMYVRGSCNTLLFKQADIEAVYTLGCYGSSSCTNTLKPLFMRKNRKRFRDQDAEASWVEPWKLSMMESYYLLVRGEINIVSDDKQLTAAEFWKECSTSEGVSCASDFALLYAAFFSLREQGWVVKMGRSYGGDLVVYQGDPDFFHSQFCVLVKDSKTTPWNWLSVSREMRVSQQTAKEVMLCEVTLLEDAAVPGCKATVDCAVMLRWMLQHEELGKERQVLGKLKKKLIAPVLKIKKQQEKQAKKQKESTTEKSSVK</sequence>
<feature type="domain" description="tRNA intron endonuclease N-terminal" evidence="6">
    <location>
        <begin position="17"/>
        <end position="101"/>
    </location>
</feature>
<feature type="region of interest" description="Disordered" evidence="4">
    <location>
        <begin position="246"/>
        <end position="266"/>
    </location>
</feature>
<dbReference type="EMBL" id="HBHK01003234">
    <property type="protein sequence ID" value="CAD9666985.1"/>
    <property type="molecule type" value="Transcribed_RNA"/>
</dbReference>
<dbReference type="GO" id="GO:0003676">
    <property type="term" value="F:nucleic acid binding"/>
    <property type="evidence" value="ECO:0007669"/>
    <property type="project" value="InterPro"/>
</dbReference>
<dbReference type="InterPro" id="IPR006677">
    <property type="entry name" value="tRNA_intron_Endonuc_cat-like"/>
</dbReference>
<dbReference type="SUPFAM" id="SSF53032">
    <property type="entry name" value="tRNA-intron endonuclease catalytic domain-like"/>
    <property type="match status" value="1"/>
</dbReference>
<protein>
    <recommendedName>
        <fullName evidence="2">tRNA-intron lyase</fullName>
        <ecNumber evidence="2">4.6.1.16</ecNumber>
    </recommendedName>
</protein>